<dbReference type="NCBIfam" id="TIGR01987">
    <property type="entry name" value="HI0074"/>
    <property type="match status" value="1"/>
</dbReference>
<organism evidence="1 2">
    <name type="scientific">candidate division WWE3 bacterium RIFCSPLOWO2_01_FULL_39_13</name>
    <dbReference type="NCBI Taxonomy" id="1802624"/>
    <lineage>
        <taxon>Bacteria</taxon>
        <taxon>Katanobacteria</taxon>
    </lineage>
</organism>
<dbReference type="Proteomes" id="UP000178771">
    <property type="component" value="Unassembled WGS sequence"/>
</dbReference>
<dbReference type="SUPFAM" id="SSF81593">
    <property type="entry name" value="Nucleotidyltransferase substrate binding subunit/domain"/>
    <property type="match status" value="1"/>
</dbReference>
<dbReference type="Pfam" id="PF08780">
    <property type="entry name" value="NTase_sub_bind"/>
    <property type="match status" value="1"/>
</dbReference>
<dbReference type="InterPro" id="IPR010235">
    <property type="entry name" value="HepT"/>
</dbReference>
<dbReference type="Gene3D" id="1.20.120.330">
    <property type="entry name" value="Nucleotidyltransferases domain 2"/>
    <property type="match status" value="1"/>
</dbReference>
<reference evidence="1 2" key="1">
    <citation type="journal article" date="2016" name="Nat. Commun.">
        <title>Thousands of microbial genomes shed light on interconnected biogeochemical processes in an aquifer system.</title>
        <authorList>
            <person name="Anantharaman K."/>
            <person name="Brown C.T."/>
            <person name="Hug L.A."/>
            <person name="Sharon I."/>
            <person name="Castelle C.J."/>
            <person name="Probst A.J."/>
            <person name="Thomas B.C."/>
            <person name="Singh A."/>
            <person name="Wilkins M.J."/>
            <person name="Karaoz U."/>
            <person name="Brodie E.L."/>
            <person name="Williams K.H."/>
            <person name="Hubbard S.S."/>
            <person name="Banfield J.F."/>
        </authorList>
    </citation>
    <scope>NUCLEOTIDE SEQUENCE [LARGE SCALE GENOMIC DNA]</scope>
</reference>
<dbReference type="AlphaFoldDB" id="A0A1F4V566"/>
<gene>
    <name evidence="1" type="ORF">A2982_03360</name>
</gene>
<name>A0A1F4V566_UNCKA</name>
<comment type="caution">
    <text evidence="1">The sequence shown here is derived from an EMBL/GenBank/DDBJ whole genome shotgun (WGS) entry which is preliminary data.</text>
</comment>
<evidence type="ECO:0000313" key="2">
    <source>
        <dbReference type="Proteomes" id="UP000178771"/>
    </source>
</evidence>
<sequence length="122" mass="14386">MEKLSDFSNSLNRLEEALKVDKSDISRDSAIKRFELAFDLAWKCIKEFSKDQGLECYSPRDCFKTAFELKLIDHDEKWLEMIQSRNESVHLYNEKGAENLFSKLPEFLNLLKGLNENLKSRY</sequence>
<protein>
    <recommendedName>
        <fullName evidence="3">Nucleotidyltransferase</fullName>
    </recommendedName>
</protein>
<evidence type="ECO:0000313" key="1">
    <source>
        <dbReference type="EMBL" id="OGC51683.1"/>
    </source>
</evidence>
<proteinExistence type="predicted"/>
<evidence type="ECO:0008006" key="3">
    <source>
        <dbReference type="Google" id="ProtNLM"/>
    </source>
</evidence>
<accession>A0A1F4V566</accession>
<dbReference type="STRING" id="1802624.A2982_03360"/>
<dbReference type="EMBL" id="MEVH01000015">
    <property type="protein sequence ID" value="OGC51683.1"/>
    <property type="molecule type" value="Genomic_DNA"/>
</dbReference>